<dbReference type="Proteomes" id="UP000823388">
    <property type="component" value="Chromosome 6N"/>
</dbReference>
<organism evidence="1 2">
    <name type="scientific">Panicum virgatum</name>
    <name type="common">Blackwell switchgrass</name>
    <dbReference type="NCBI Taxonomy" id="38727"/>
    <lineage>
        <taxon>Eukaryota</taxon>
        <taxon>Viridiplantae</taxon>
        <taxon>Streptophyta</taxon>
        <taxon>Embryophyta</taxon>
        <taxon>Tracheophyta</taxon>
        <taxon>Spermatophyta</taxon>
        <taxon>Magnoliopsida</taxon>
        <taxon>Liliopsida</taxon>
        <taxon>Poales</taxon>
        <taxon>Poaceae</taxon>
        <taxon>PACMAD clade</taxon>
        <taxon>Panicoideae</taxon>
        <taxon>Panicodae</taxon>
        <taxon>Paniceae</taxon>
        <taxon>Panicinae</taxon>
        <taxon>Panicum</taxon>
        <taxon>Panicum sect. Hiantes</taxon>
    </lineage>
</organism>
<protein>
    <submittedName>
        <fullName evidence="1">Uncharacterized protein</fullName>
    </submittedName>
</protein>
<dbReference type="AlphaFoldDB" id="A0A8T0QY59"/>
<proteinExistence type="predicted"/>
<keyword evidence="2" id="KW-1185">Reference proteome</keyword>
<name>A0A8T0QY59_PANVG</name>
<evidence type="ECO:0000313" key="1">
    <source>
        <dbReference type="EMBL" id="KAG2577865.1"/>
    </source>
</evidence>
<dbReference type="EMBL" id="CM029048">
    <property type="protein sequence ID" value="KAG2577865.1"/>
    <property type="molecule type" value="Genomic_DNA"/>
</dbReference>
<reference evidence="1" key="1">
    <citation type="submission" date="2020-05" db="EMBL/GenBank/DDBJ databases">
        <title>WGS assembly of Panicum virgatum.</title>
        <authorList>
            <person name="Lovell J.T."/>
            <person name="Jenkins J."/>
            <person name="Shu S."/>
            <person name="Juenger T.E."/>
            <person name="Schmutz J."/>
        </authorList>
    </citation>
    <scope>NUCLEOTIDE SEQUENCE</scope>
    <source>
        <strain evidence="1">AP13</strain>
    </source>
</reference>
<evidence type="ECO:0000313" key="2">
    <source>
        <dbReference type="Proteomes" id="UP000823388"/>
    </source>
</evidence>
<accession>A0A8T0QY59</accession>
<comment type="caution">
    <text evidence="1">The sequence shown here is derived from an EMBL/GenBank/DDBJ whole genome shotgun (WGS) entry which is preliminary data.</text>
</comment>
<gene>
    <name evidence="1" type="ORF">PVAP13_6NG129400</name>
</gene>
<sequence>MQILFELLDLSSSTSKRPFQCLPLFNDIYFSYSELFCSFCFSSDLYIEQILCKGTWRAVSLLVSLIFYSHHHSAAATFFYIRQHKLLQSRRNTSGGPTPQGRHVCLHDGESHAGNQSLQEAPFVQWQSPSCTLLCYKSIQEVHGVVLLLIHMFV</sequence>